<proteinExistence type="predicted"/>
<dbReference type="Proteomes" id="UP000193963">
    <property type="component" value="Unassembled WGS sequence"/>
</dbReference>
<dbReference type="RefSeq" id="WP_085888726.1">
    <property type="nucleotide sequence ID" value="NZ_FWFN01000005.1"/>
</dbReference>
<name>A0A1X6ZLA1_9RHOB</name>
<accession>A0A1X6ZLA1</accession>
<organism evidence="1 2">
    <name type="scientific">Pseudooceanicola marinus</name>
    <dbReference type="NCBI Taxonomy" id="396013"/>
    <lineage>
        <taxon>Bacteria</taxon>
        <taxon>Pseudomonadati</taxon>
        <taxon>Pseudomonadota</taxon>
        <taxon>Alphaproteobacteria</taxon>
        <taxon>Rhodobacterales</taxon>
        <taxon>Paracoccaceae</taxon>
        <taxon>Pseudooceanicola</taxon>
    </lineage>
</organism>
<keyword evidence="2" id="KW-1185">Reference proteome</keyword>
<evidence type="ECO:0000313" key="2">
    <source>
        <dbReference type="Proteomes" id="UP000193963"/>
    </source>
</evidence>
<sequence>MRQEAWDALPEFTGADWLRAGLGHTCIECQELAYLKFGARIIDGQPICGECLKEQGEMKEAEHA</sequence>
<protein>
    <submittedName>
        <fullName evidence="1">Uncharacterized protein</fullName>
    </submittedName>
</protein>
<reference evidence="1 2" key="1">
    <citation type="submission" date="2017-03" db="EMBL/GenBank/DDBJ databases">
        <authorList>
            <person name="Afonso C.L."/>
            <person name="Miller P.J."/>
            <person name="Scott M.A."/>
            <person name="Spackman E."/>
            <person name="Goraichik I."/>
            <person name="Dimitrov K.M."/>
            <person name="Suarez D.L."/>
            <person name="Swayne D.E."/>
        </authorList>
    </citation>
    <scope>NUCLEOTIDE SEQUENCE [LARGE SCALE GENOMIC DNA]</scope>
    <source>
        <strain evidence="1 2">CECT 7751</strain>
    </source>
</reference>
<evidence type="ECO:0000313" key="1">
    <source>
        <dbReference type="EMBL" id="SLN55023.1"/>
    </source>
</evidence>
<dbReference type="AlphaFoldDB" id="A0A1X6ZLA1"/>
<dbReference type="EMBL" id="FWFN01000005">
    <property type="protein sequence ID" value="SLN55023.1"/>
    <property type="molecule type" value="Genomic_DNA"/>
</dbReference>
<gene>
    <name evidence="1" type="ORF">PSM7751_02690</name>
</gene>
<dbReference type="OrthoDB" id="8450424at2"/>